<comment type="caution">
    <text evidence="8">The sequence shown here is derived from an EMBL/GenBank/DDBJ whole genome shotgun (WGS) entry which is preliminary data.</text>
</comment>
<sequence>MDVDSDQANEEGRAILEQKRVNEEYKVWKKNSIYLYDTVISHALEWPTLTCQWFPDVEHIPGKGYSTHRLLLGTHTSDLDQNYVQIASVNLPNMPDKVDVGRYNDETGESGGYGGPGSGEARIQIIQKIDHEGEVNKARYMPQNPNMIATLGSRGDVLVFDRTMHSNTPTGVCNPQIRLVGHTAEGWGLSWSPLRQGLLLTAAEDVRLWDINAVESANGARLDQSIVFQSHTSGVNDVQWHPLQPTWFGSVSDDTCLNIHDTRSDDRNKPTHTTRAHDAPVNCLAFNPINQYVVATGSSDSTLALWDLRHLKTRIHTLEGHTGDVQSINWHPKEETILASAATDRRLLLWDLSKIGEEQTEDDKEDGPPELFFLHGGHTDLIHDFSWNLHQPWTLASAAQDNIVQIFQPAHNIIGEEPSADEAELE</sequence>
<dbReference type="OrthoDB" id="427795at2759"/>
<dbReference type="OMA" id="PHEEGCL"/>
<dbReference type="STRING" id="56484.A0A1Y2F818"/>
<feature type="domain" description="Histone-binding protein RBBP4-like N-terminal" evidence="7">
    <location>
        <begin position="23"/>
        <end position="93"/>
    </location>
</feature>
<dbReference type="PROSITE" id="PS00678">
    <property type="entry name" value="WD_REPEATS_1"/>
    <property type="match status" value="2"/>
</dbReference>
<feature type="repeat" description="WD" evidence="6">
    <location>
        <begin position="274"/>
        <end position="309"/>
    </location>
</feature>
<keyword evidence="3" id="KW-0677">Repeat</keyword>
<gene>
    <name evidence="8" type="ORF">BCR37DRAFT_403336</name>
</gene>
<dbReference type="EMBL" id="MCFI01000016">
    <property type="protein sequence ID" value="ORY79065.1"/>
    <property type="molecule type" value="Genomic_DNA"/>
</dbReference>
<protein>
    <submittedName>
        <fullName evidence="8">Putative chromatin assembly factor 1 subunit C</fullName>
    </submittedName>
</protein>
<feature type="repeat" description="WD" evidence="6">
    <location>
        <begin position="318"/>
        <end position="360"/>
    </location>
</feature>
<dbReference type="GO" id="GO:0006325">
    <property type="term" value="P:chromatin organization"/>
    <property type="evidence" value="ECO:0007669"/>
    <property type="project" value="UniProtKB-KW"/>
</dbReference>
<evidence type="ECO:0000256" key="1">
    <source>
        <dbReference type="ARBA" id="ARBA00004123"/>
    </source>
</evidence>
<dbReference type="Proteomes" id="UP000193685">
    <property type="component" value="Unassembled WGS sequence"/>
</dbReference>
<keyword evidence="4" id="KW-0156">Chromatin regulator</keyword>
<dbReference type="InterPro" id="IPR036322">
    <property type="entry name" value="WD40_repeat_dom_sf"/>
</dbReference>
<proteinExistence type="predicted"/>
<evidence type="ECO:0000256" key="4">
    <source>
        <dbReference type="ARBA" id="ARBA00022853"/>
    </source>
</evidence>
<dbReference type="Pfam" id="PF12265">
    <property type="entry name" value="CAF1C_H4-bd"/>
    <property type="match status" value="1"/>
</dbReference>
<evidence type="ECO:0000256" key="6">
    <source>
        <dbReference type="PROSITE-ProRule" id="PRU00221"/>
    </source>
</evidence>
<comment type="subcellular location">
    <subcellularLocation>
        <location evidence="1">Nucleus</location>
    </subcellularLocation>
</comment>
<dbReference type="Pfam" id="PF00400">
    <property type="entry name" value="WD40"/>
    <property type="match status" value="3"/>
</dbReference>
<dbReference type="InterPro" id="IPR022052">
    <property type="entry name" value="Histone-bd_RBBP4-like_N"/>
</dbReference>
<evidence type="ECO:0000313" key="8">
    <source>
        <dbReference type="EMBL" id="ORY79065.1"/>
    </source>
</evidence>
<evidence type="ECO:0000313" key="9">
    <source>
        <dbReference type="Proteomes" id="UP000193685"/>
    </source>
</evidence>
<dbReference type="SUPFAM" id="SSF50978">
    <property type="entry name" value="WD40 repeat-like"/>
    <property type="match status" value="1"/>
</dbReference>
<dbReference type="Gene3D" id="2.130.10.10">
    <property type="entry name" value="YVTN repeat-like/Quinoprotein amine dehydrogenase"/>
    <property type="match status" value="1"/>
</dbReference>
<accession>A0A1Y2F818</accession>
<name>A0A1Y2F818_PROLT</name>
<organism evidence="8 9">
    <name type="scientific">Protomyces lactucae-debilis</name>
    <dbReference type="NCBI Taxonomy" id="2754530"/>
    <lineage>
        <taxon>Eukaryota</taxon>
        <taxon>Fungi</taxon>
        <taxon>Dikarya</taxon>
        <taxon>Ascomycota</taxon>
        <taxon>Taphrinomycotina</taxon>
        <taxon>Taphrinomycetes</taxon>
        <taxon>Taphrinales</taxon>
        <taxon>Protomycetaceae</taxon>
        <taxon>Protomyces</taxon>
    </lineage>
</organism>
<dbReference type="GeneID" id="63788592"/>
<dbReference type="GO" id="GO:0005634">
    <property type="term" value="C:nucleus"/>
    <property type="evidence" value="ECO:0007669"/>
    <property type="project" value="UniProtKB-SubCell"/>
</dbReference>
<evidence type="ECO:0000259" key="7">
    <source>
        <dbReference type="Pfam" id="PF12265"/>
    </source>
</evidence>
<evidence type="ECO:0000256" key="2">
    <source>
        <dbReference type="ARBA" id="ARBA00022574"/>
    </source>
</evidence>
<evidence type="ECO:0000256" key="5">
    <source>
        <dbReference type="ARBA" id="ARBA00023242"/>
    </source>
</evidence>
<dbReference type="InterPro" id="IPR001680">
    <property type="entry name" value="WD40_rpt"/>
</dbReference>
<reference evidence="8 9" key="1">
    <citation type="submission" date="2016-07" db="EMBL/GenBank/DDBJ databases">
        <title>Pervasive Adenine N6-methylation of Active Genes in Fungi.</title>
        <authorList>
            <consortium name="DOE Joint Genome Institute"/>
            <person name="Mondo S.J."/>
            <person name="Dannebaum R.O."/>
            <person name="Kuo R.C."/>
            <person name="Labutti K."/>
            <person name="Haridas S."/>
            <person name="Kuo A."/>
            <person name="Salamov A."/>
            <person name="Ahrendt S.R."/>
            <person name="Lipzen A."/>
            <person name="Sullivan W."/>
            <person name="Andreopoulos W.B."/>
            <person name="Clum A."/>
            <person name="Lindquist E."/>
            <person name="Daum C."/>
            <person name="Ramamoorthy G.K."/>
            <person name="Gryganskyi A."/>
            <person name="Culley D."/>
            <person name="Magnuson J.K."/>
            <person name="James T.Y."/>
            <person name="O'Malley M.A."/>
            <person name="Stajich J.E."/>
            <person name="Spatafora J.W."/>
            <person name="Visel A."/>
            <person name="Grigoriev I.V."/>
        </authorList>
    </citation>
    <scope>NUCLEOTIDE SEQUENCE [LARGE SCALE GENOMIC DNA]</scope>
    <source>
        <strain evidence="8 9">12-1054</strain>
    </source>
</reference>
<dbReference type="SMART" id="SM00320">
    <property type="entry name" value="WD40"/>
    <property type="match status" value="6"/>
</dbReference>
<dbReference type="RefSeq" id="XP_040723697.1">
    <property type="nucleotide sequence ID" value="XM_040871993.1"/>
</dbReference>
<dbReference type="InterPro" id="IPR050459">
    <property type="entry name" value="WD_repeat_RBAP46/RBAP48/MSI1"/>
</dbReference>
<dbReference type="PROSITE" id="PS50294">
    <property type="entry name" value="WD_REPEATS_REGION"/>
    <property type="match status" value="2"/>
</dbReference>
<keyword evidence="5" id="KW-0539">Nucleus</keyword>
<dbReference type="PROSITE" id="PS50082">
    <property type="entry name" value="WD_REPEATS_2"/>
    <property type="match status" value="2"/>
</dbReference>
<dbReference type="InterPro" id="IPR015943">
    <property type="entry name" value="WD40/YVTN_repeat-like_dom_sf"/>
</dbReference>
<keyword evidence="9" id="KW-1185">Reference proteome</keyword>
<dbReference type="PANTHER" id="PTHR22850">
    <property type="entry name" value="WD40 REPEAT FAMILY"/>
    <property type="match status" value="1"/>
</dbReference>
<keyword evidence="2 6" id="KW-0853">WD repeat</keyword>
<evidence type="ECO:0000256" key="3">
    <source>
        <dbReference type="ARBA" id="ARBA00022737"/>
    </source>
</evidence>
<dbReference type="AlphaFoldDB" id="A0A1Y2F818"/>
<dbReference type="InterPro" id="IPR019775">
    <property type="entry name" value="WD40_repeat_CS"/>
</dbReference>